<feature type="region of interest" description="Disordered" evidence="5">
    <location>
        <begin position="226"/>
        <end position="255"/>
    </location>
</feature>
<dbReference type="RefSeq" id="WP_055298703.1">
    <property type="nucleotide sequence ID" value="NZ_CZAP01000002.1"/>
</dbReference>
<keyword evidence="2 6" id="KW-0812">Transmembrane</keyword>
<proteinExistence type="predicted"/>
<evidence type="ECO:0000256" key="3">
    <source>
        <dbReference type="ARBA" id="ARBA00022989"/>
    </source>
</evidence>
<dbReference type="Proteomes" id="UP000095576">
    <property type="component" value="Unassembled WGS sequence"/>
</dbReference>
<comment type="subcellular location">
    <subcellularLocation>
        <location evidence="1">Cell membrane</location>
        <topology evidence="1">Multi-pass membrane protein</topology>
    </subcellularLocation>
</comment>
<dbReference type="SUPFAM" id="SSF90123">
    <property type="entry name" value="ABC transporter transmembrane region"/>
    <property type="match status" value="1"/>
</dbReference>
<evidence type="ECO:0000256" key="5">
    <source>
        <dbReference type="SAM" id="MobiDB-lite"/>
    </source>
</evidence>
<evidence type="ECO:0000313" key="10">
    <source>
        <dbReference type="Proteomes" id="UP000095576"/>
    </source>
</evidence>
<feature type="chain" id="PRO_5008025442" description="DUF6249 domain-containing protein" evidence="7">
    <location>
        <begin position="21"/>
        <end position="255"/>
    </location>
</feature>
<feature type="compositionally biased region" description="Acidic residues" evidence="5">
    <location>
        <begin position="244"/>
        <end position="255"/>
    </location>
</feature>
<reference evidence="9 10" key="1">
    <citation type="submission" date="2015-09" db="EMBL/GenBank/DDBJ databases">
        <authorList>
            <consortium name="Pathogen Informatics"/>
        </authorList>
    </citation>
    <scope>NUCLEOTIDE SEQUENCE [LARGE SCALE GENOMIC DNA]</scope>
    <source>
        <strain evidence="9 10">2789STDY5834899</strain>
    </source>
</reference>
<dbReference type="EMBL" id="CZAP01000002">
    <property type="protein sequence ID" value="CUP00988.1"/>
    <property type="molecule type" value="Genomic_DNA"/>
</dbReference>
<feature type="region of interest" description="Disordered" evidence="5">
    <location>
        <begin position="66"/>
        <end position="87"/>
    </location>
</feature>
<dbReference type="GO" id="GO:0005524">
    <property type="term" value="F:ATP binding"/>
    <property type="evidence" value="ECO:0007669"/>
    <property type="project" value="InterPro"/>
</dbReference>
<dbReference type="InterPro" id="IPR036640">
    <property type="entry name" value="ABC1_TM_sf"/>
</dbReference>
<accession>A0A174JTM0</accession>
<sequence length="255" mass="27996">MKRILIALLVMMTIFSLANAQKQTTIVNDSTGNVKVTVTKGKGKDAKVNVGNTAVTVIGIDDEDADTTSVDTGKVSSSSRGPHGKASFTISSDDDDFPFNNFGDAVGGGILVAIISIIAIFGMPVFIIFVVFFFRYKNRKARYRLAEQALAAGQPLPEEFIRENKSTDQRTQGIKNTFTGIGLFIFLWAITGEFGIGAIGLLVMFMGLGQWLIGYKQHANENTKNRETAIRSNDIIISEKNDEEKNDEEKNEENR</sequence>
<gene>
    <name evidence="9" type="ORF">ERS852511_00833</name>
</gene>
<evidence type="ECO:0000256" key="2">
    <source>
        <dbReference type="ARBA" id="ARBA00022692"/>
    </source>
</evidence>
<protein>
    <recommendedName>
        <fullName evidence="8">DUF6249 domain-containing protein</fullName>
    </recommendedName>
</protein>
<evidence type="ECO:0000256" key="7">
    <source>
        <dbReference type="SAM" id="SignalP"/>
    </source>
</evidence>
<organism evidence="9 10">
    <name type="scientific">Bacteroides thetaiotaomicron</name>
    <dbReference type="NCBI Taxonomy" id="818"/>
    <lineage>
        <taxon>Bacteria</taxon>
        <taxon>Pseudomonadati</taxon>
        <taxon>Bacteroidota</taxon>
        <taxon>Bacteroidia</taxon>
        <taxon>Bacteroidales</taxon>
        <taxon>Bacteroidaceae</taxon>
        <taxon>Bacteroides</taxon>
    </lineage>
</organism>
<keyword evidence="3 6" id="KW-1133">Transmembrane helix</keyword>
<evidence type="ECO:0000256" key="1">
    <source>
        <dbReference type="ARBA" id="ARBA00004651"/>
    </source>
</evidence>
<feature type="domain" description="DUF6249" evidence="8">
    <location>
        <begin position="114"/>
        <end position="216"/>
    </location>
</feature>
<feature type="transmembrane region" description="Helical" evidence="6">
    <location>
        <begin position="110"/>
        <end position="134"/>
    </location>
</feature>
<dbReference type="GO" id="GO:0005886">
    <property type="term" value="C:plasma membrane"/>
    <property type="evidence" value="ECO:0007669"/>
    <property type="project" value="UniProtKB-SubCell"/>
</dbReference>
<dbReference type="InterPro" id="IPR046216">
    <property type="entry name" value="DUF6249"/>
</dbReference>
<feature type="signal peptide" evidence="7">
    <location>
        <begin position="1"/>
        <end position="20"/>
    </location>
</feature>
<keyword evidence="4 6" id="KW-0472">Membrane</keyword>
<evidence type="ECO:0000256" key="4">
    <source>
        <dbReference type="ARBA" id="ARBA00023136"/>
    </source>
</evidence>
<evidence type="ECO:0000313" key="9">
    <source>
        <dbReference type="EMBL" id="CUP00988.1"/>
    </source>
</evidence>
<dbReference type="AlphaFoldDB" id="A0A174JTM0"/>
<keyword evidence="7" id="KW-0732">Signal</keyword>
<evidence type="ECO:0000259" key="8">
    <source>
        <dbReference type="Pfam" id="PF19762"/>
    </source>
</evidence>
<dbReference type="Pfam" id="PF19762">
    <property type="entry name" value="DUF6249"/>
    <property type="match status" value="1"/>
</dbReference>
<feature type="compositionally biased region" description="Polar residues" evidence="5">
    <location>
        <begin position="67"/>
        <end position="80"/>
    </location>
</feature>
<evidence type="ECO:0000256" key="6">
    <source>
        <dbReference type="SAM" id="Phobius"/>
    </source>
</evidence>
<name>A0A174JTM0_BACT4</name>